<dbReference type="SUPFAM" id="SSF51206">
    <property type="entry name" value="cAMP-binding domain-like"/>
    <property type="match status" value="1"/>
</dbReference>
<evidence type="ECO:0000313" key="3">
    <source>
        <dbReference type="Proteomes" id="UP000479293"/>
    </source>
</evidence>
<dbReference type="PROSITE" id="PS50042">
    <property type="entry name" value="CNMP_BINDING_3"/>
    <property type="match status" value="1"/>
</dbReference>
<proteinExistence type="predicted"/>
<dbReference type="InterPro" id="IPR000595">
    <property type="entry name" value="cNMP-bd_dom"/>
</dbReference>
<name>A0A7C9BM22_9BACT</name>
<dbReference type="EMBL" id="WHLY01000004">
    <property type="protein sequence ID" value="MPR37243.1"/>
    <property type="molecule type" value="Genomic_DNA"/>
</dbReference>
<dbReference type="Proteomes" id="UP000479293">
    <property type="component" value="Unassembled WGS sequence"/>
</dbReference>
<feature type="domain" description="Cyclic nucleotide-binding" evidence="1">
    <location>
        <begin position="11"/>
        <end position="59"/>
    </location>
</feature>
<comment type="caution">
    <text evidence="2">The sequence shown here is derived from an EMBL/GenBank/DDBJ whole genome shotgun (WGS) entry which is preliminary data.</text>
</comment>
<dbReference type="RefSeq" id="WP_152766582.1">
    <property type="nucleotide sequence ID" value="NZ_WHLY01000004.1"/>
</dbReference>
<dbReference type="AlphaFoldDB" id="A0A7C9BM22"/>
<gene>
    <name evidence="2" type="ORF">GBK04_28900</name>
</gene>
<dbReference type="Gene3D" id="2.60.120.10">
    <property type="entry name" value="Jelly Rolls"/>
    <property type="match status" value="1"/>
</dbReference>
<organism evidence="2 3">
    <name type="scientific">Salmonirosea aquatica</name>
    <dbReference type="NCBI Taxonomy" id="2654236"/>
    <lineage>
        <taxon>Bacteria</taxon>
        <taxon>Pseudomonadati</taxon>
        <taxon>Bacteroidota</taxon>
        <taxon>Cytophagia</taxon>
        <taxon>Cytophagales</taxon>
        <taxon>Spirosomataceae</taxon>
        <taxon>Salmonirosea</taxon>
    </lineage>
</organism>
<protein>
    <submittedName>
        <fullName evidence="2">Cyclic nucleotide-binding domain-containing protein</fullName>
    </submittedName>
</protein>
<reference evidence="2 3" key="1">
    <citation type="submission" date="2019-10" db="EMBL/GenBank/DDBJ databases">
        <title>Draft Genome Sequence of Cytophagaceae sp. SJW1-29.</title>
        <authorList>
            <person name="Choi A."/>
        </authorList>
    </citation>
    <scope>NUCLEOTIDE SEQUENCE [LARGE SCALE GENOMIC DNA]</scope>
    <source>
        <strain evidence="2 3">SJW1-29</strain>
    </source>
</reference>
<accession>A0A7C9BM22</accession>
<keyword evidence="3" id="KW-1185">Reference proteome</keyword>
<dbReference type="Pfam" id="PF00027">
    <property type="entry name" value="cNMP_binding"/>
    <property type="match status" value="1"/>
</dbReference>
<evidence type="ECO:0000313" key="2">
    <source>
        <dbReference type="EMBL" id="MPR37243.1"/>
    </source>
</evidence>
<dbReference type="InterPro" id="IPR018490">
    <property type="entry name" value="cNMP-bd_dom_sf"/>
</dbReference>
<dbReference type="InterPro" id="IPR014710">
    <property type="entry name" value="RmlC-like_jellyroll"/>
</dbReference>
<sequence length="195" mass="23095">MEKLIFNFISKYISLTEEEEKEFIKINTFKSYKKGSFLLKEGEISNKSYFILKGCIRIFYLTEGIEKTTEFYTELEGINPHCAVDKKPSKYYIACVEDCIVSEGDPKMEAIMFEKFPKFELLFRKLNEELFVKQQINFDEFKTSSPEQRYLNLIQKRPDLVQRVPQHQLASYLGIKPQSLSRLRARILEKERVLC</sequence>
<evidence type="ECO:0000259" key="1">
    <source>
        <dbReference type="PROSITE" id="PS50042"/>
    </source>
</evidence>